<accession>A0A6A5UZM5</accession>
<dbReference type="Pfam" id="PF11951">
    <property type="entry name" value="Fungal_trans_2"/>
    <property type="match status" value="1"/>
</dbReference>
<organism evidence="4 5">
    <name type="scientific">Bimuria novae-zelandiae CBS 107.79</name>
    <dbReference type="NCBI Taxonomy" id="1447943"/>
    <lineage>
        <taxon>Eukaryota</taxon>
        <taxon>Fungi</taxon>
        <taxon>Dikarya</taxon>
        <taxon>Ascomycota</taxon>
        <taxon>Pezizomycotina</taxon>
        <taxon>Dothideomycetes</taxon>
        <taxon>Pleosporomycetidae</taxon>
        <taxon>Pleosporales</taxon>
        <taxon>Massarineae</taxon>
        <taxon>Didymosphaeriaceae</taxon>
        <taxon>Bimuria</taxon>
    </lineage>
</organism>
<evidence type="ECO:0000256" key="3">
    <source>
        <dbReference type="SAM" id="MobiDB-lite"/>
    </source>
</evidence>
<keyword evidence="5" id="KW-1185">Reference proteome</keyword>
<proteinExistence type="predicted"/>
<dbReference type="AlphaFoldDB" id="A0A6A5UZM5"/>
<protein>
    <recommendedName>
        <fullName evidence="6">Fungal-specific transcription factor domain-containing protein</fullName>
    </recommendedName>
</protein>
<dbReference type="InterPro" id="IPR021858">
    <property type="entry name" value="Fun_TF"/>
</dbReference>
<evidence type="ECO:0000256" key="1">
    <source>
        <dbReference type="ARBA" id="ARBA00004123"/>
    </source>
</evidence>
<dbReference type="OrthoDB" id="3597252at2759"/>
<dbReference type="EMBL" id="ML976745">
    <property type="protein sequence ID" value="KAF1966507.1"/>
    <property type="molecule type" value="Genomic_DNA"/>
</dbReference>
<dbReference type="PANTHER" id="PTHR37534:SF46">
    <property type="entry name" value="ZN(II)2CYS6 TRANSCRIPTION FACTOR (EUROFUNG)"/>
    <property type="match status" value="1"/>
</dbReference>
<name>A0A6A5UZM5_9PLEO</name>
<reference evidence="4" key="1">
    <citation type="journal article" date="2020" name="Stud. Mycol.">
        <title>101 Dothideomycetes genomes: a test case for predicting lifestyles and emergence of pathogens.</title>
        <authorList>
            <person name="Haridas S."/>
            <person name="Albert R."/>
            <person name="Binder M."/>
            <person name="Bloem J."/>
            <person name="Labutti K."/>
            <person name="Salamov A."/>
            <person name="Andreopoulos B."/>
            <person name="Baker S."/>
            <person name="Barry K."/>
            <person name="Bills G."/>
            <person name="Bluhm B."/>
            <person name="Cannon C."/>
            <person name="Castanera R."/>
            <person name="Culley D."/>
            <person name="Daum C."/>
            <person name="Ezra D."/>
            <person name="Gonzalez J."/>
            <person name="Henrissat B."/>
            <person name="Kuo A."/>
            <person name="Liang C."/>
            <person name="Lipzen A."/>
            <person name="Lutzoni F."/>
            <person name="Magnuson J."/>
            <person name="Mondo S."/>
            <person name="Nolan M."/>
            <person name="Ohm R."/>
            <person name="Pangilinan J."/>
            <person name="Park H.-J."/>
            <person name="Ramirez L."/>
            <person name="Alfaro M."/>
            <person name="Sun H."/>
            <person name="Tritt A."/>
            <person name="Yoshinaga Y."/>
            <person name="Zwiers L.-H."/>
            <person name="Turgeon B."/>
            <person name="Goodwin S."/>
            <person name="Spatafora J."/>
            <person name="Crous P."/>
            <person name="Grigoriev I."/>
        </authorList>
    </citation>
    <scope>NUCLEOTIDE SEQUENCE</scope>
    <source>
        <strain evidence="4">CBS 107.79</strain>
    </source>
</reference>
<evidence type="ECO:0000313" key="4">
    <source>
        <dbReference type="EMBL" id="KAF1966507.1"/>
    </source>
</evidence>
<evidence type="ECO:0000256" key="2">
    <source>
        <dbReference type="ARBA" id="ARBA00023242"/>
    </source>
</evidence>
<comment type="subcellular location">
    <subcellularLocation>
        <location evidence="1">Nucleus</location>
    </subcellularLocation>
</comment>
<evidence type="ECO:0000313" key="5">
    <source>
        <dbReference type="Proteomes" id="UP000800036"/>
    </source>
</evidence>
<sequence>MDADRRLVKALEAANDALQHLSMSPDFGCLDCTHIDRLLARVVDLPTEGNQRNSRRNLLVIRQWMITEGPGVVLLEVLGQLYWRLGELNAKQFEKFKATLQTQQPYLSLVQDTGAVTLVVQRIRHIQRSKAEACQDFLCELSDLTGTKVDSPMADMDMLRTRSSSPFSPSHSAHHSVHSFDSSSSQEEAYTSLVKYVPDSSLSSGDLEQLLFDFFLNGICPGRTPATQTNTYVSLLQTANMCESTKYALLSLSASYIREYLHSDKERYHQAELYYSAQAFQTLGQQISNGENYDAALSTAMLLMHHGAINDSDESGLCWSVHANIFDIIPSEFIDHSSEPALYMRTQLVLARTGQTAHSIQNAPLPQSLETSTRLDAMPNGDAQKICSILGMSPQLVFLISSINSLATENGPNKHMYAQVQETQLQNLRQWTPEPQGDGRDIILATAEAFRLAALIYLRCRLYGLTRFNPAIMELNDALTAVLFSLPVKGHLYTAIYPVWPVFIAAVTANSDKRDCLYQRVVPIREGDKNTLPAVLKRVSGMRIWLAKQDPNSLIRDGWWDEMLLPSSSTIAIPANCLLCLG</sequence>
<keyword evidence="2" id="KW-0539">Nucleus</keyword>
<dbReference type="Proteomes" id="UP000800036">
    <property type="component" value="Unassembled WGS sequence"/>
</dbReference>
<gene>
    <name evidence="4" type="ORF">BU23DRAFT_325287</name>
</gene>
<feature type="region of interest" description="Disordered" evidence="3">
    <location>
        <begin position="160"/>
        <end position="181"/>
    </location>
</feature>
<evidence type="ECO:0008006" key="6">
    <source>
        <dbReference type="Google" id="ProtNLM"/>
    </source>
</evidence>
<dbReference type="GO" id="GO:0005634">
    <property type="term" value="C:nucleus"/>
    <property type="evidence" value="ECO:0007669"/>
    <property type="project" value="UniProtKB-SubCell"/>
</dbReference>
<dbReference type="PANTHER" id="PTHR37534">
    <property type="entry name" value="TRANSCRIPTIONAL ACTIVATOR PROTEIN UGA3"/>
    <property type="match status" value="1"/>
</dbReference>